<comment type="subunit">
    <text evidence="2">Interacts with hulA.</text>
</comment>
<dbReference type="PANTHER" id="PTHR11188:SF17">
    <property type="entry name" value="FI21816P1"/>
    <property type="match status" value="1"/>
</dbReference>
<evidence type="ECO:0000256" key="1">
    <source>
        <dbReference type="ARBA" id="ARBA00005298"/>
    </source>
</evidence>
<dbReference type="Pfam" id="PF00339">
    <property type="entry name" value="Arrestin_N"/>
    <property type="match status" value="1"/>
</dbReference>
<dbReference type="InterPro" id="IPR050357">
    <property type="entry name" value="Arrestin_domain-protein"/>
</dbReference>
<gene>
    <name evidence="4" type="ORF">PMIN01_02392</name>
</gene>
<accession>A0A9P6GQM8</accession>
<dbReference type="GO" id="GO:0070086">
    <property type="term" value="P:ubiquitin-dependent endocytosis"/>
    <property type="evidence" value="ECO:0007669"/>
    <property type="project" value="TreeGrafter"/>
</dbReference>
<sequence>MVFFSSSKKTSPALPIFALHLSNAQDKVFKPNETIQGHVTLSTPTPISPQAIEVSLWGHSSVWLRTSSGTGTDTTYRHYRDNVPLFDVALNIFTQSQQLEPGQSYSFPFKFRVPEGTGSHRIGGYKDDMDASWTVQPHHLPPTFAWGTQPDWPDNASISYGITTRLICSGIGVGKHQEEPIFATSPILFQPLNPSLNAPYSVIRHLKPCTLTSSSLTGRDPSSIGFRQKLSDRFSSETPKLDFELGIELPDLLVSGSGFKFKATFNVLNKVQNVVQIPAITFRVLQLNLLDFTFVRAAHDRAANQLMQGHHFNGTPLDAPTGLFSGWEHTIYHEKKTALNSLPESQVVQLEEVPLPDEKKGTEQANSAEAWFSARVPGFTPPSFQCFAISRAYRIKAKIGVQIGEKKFQHEVESYVENLGSAG</sequence>
<evidence type="ECO:0000256" key="2">
    <source>
        <dbReference type="ARBA" id="ARBA00038766"/>
    </source>
</evidence>
<dbReference type="PANTHER" id="PTHR11188">
    <property type="entry name" value="ARRESTIN DOMAIN CONTAINING PROTEIN"/>
    <property type="match status" value="1"/>
</dbReference>
<dbReference type="GO" id="GO:0005886">
    <property type="term" value="C:plasma membrane"/>
    <property type="evidence" value="ECO:0007669"/>
    <property type="project" value="TreeGrafter"/>
</dbReference>
<name>A0A9P6GQM8_9PLEO</name>
<proteinExistence type="inferred from homology"/>
<organism evidence="4 5">
    <name type="scientific">Paraphaeosphaeria minitans</name>
    <dbReference type="NCBI Taxonomy" id="565426"/>
    <lineage>
        <taxon>Eukaryota</taxon>
        <taxon>Fungi</taxon>
        <taxon>Dikarya</taxon>
        <taxon>Ascomycota</taxon>
        <taxon>Pezizomycotina</taxon>
        <taxon>Dothideomycetes</taxon>
        <taxon>Pleosporomycetidae</taxon>
        <taxon>Pleosporales</taxon>
        <taxon>Massarineae</taxon>
        <taxon>Didymosphaeriaceae</taxon>
        <taxon>Paraphaeosphaeria</taxon>
    </lineage>
</organism>
<dbReference type="Proteomes" id="UP000756921">
    <property type="component" value="Unassembled WGS sequence"/>
</dbReference>
<dbReference type="Gene3D" id="2.60.40.640">
    <property type="match status" value="1"/>
</dbReference>
<evidence type="ECO:0000259" key="3">
    <source>
        <dbReference type="Pfam" id="PF00339"/>
    </source>
</evidence>
<dbReference type="InterPro" id="IPR014752">
    <property type="entry name" value="Arrestin-like_C"/>
</dbReference>
<dbReference type="EMBL" id="WJXW01000002">
    <property type="protein sequence ID" value="KAF9739758.1"/>
    <property type="molecule type" value="Genomic_DNA"/>
</dbReference>
<reference evidence="4" key="1">
    <citation type="journal article" date="2020" name="Mol. Plant Microbe Interact.">
        <title>Genome Sequence of the Biocontrol Agent Coniothyrium minitans strain Conio (IMI 134523).</title>
        <authorList>
            <person name="Patel D."/>
            <person name="Shittu T.A."/>
            <person name="Baroncelli R."/>
            <person name="Muthumeenakshi S."/>
            <person name="Osborne T.H."/>
            <person name="Janganan T.K."/>
            <person name="Sreenivasaprasad S."/>
        </authorList>
    </citation>
    <scope>NUCLEOTIDE SEQUENCE</scope>
    <source>
        <strain evidence="4">Conio</strain>
    </source>
</reference>
<comment type="caution">
    <text evidence="4">The sequence shown here is derived from an EMBL/GenBank/DDBJ whole genome shotgun (WGS) entry which is preliminary data.</text>
</comment>
<evidence type="ECO:0000313" key="4">
    <source>
        <dbReference type="EMBL" id="KAF9739758.1"/>
    </source>
</evidence>
<dbReference type="GO" id="GO:0031625">
    <property type="term" value="F:ubiquitin protein ligase binding"/>
    <property type="evidence" value="ECO:0007669"/>
    <property type="project" value="TreeGrafter"/>
</dbReference>
<dbReference type="OrthoDB" id="3892815at2759"/>
<dbReference type="CDD" id="cd22952">
    <property type="entry name" value="ART10-like"/>
    <property type="match status" value="1"/>
</dbReference>
<feature type="domain" description="Arrestin-like N-terminal" evidence="3">
    <location>
        <begin position="23"/>
        <end position="116"/>
    </location>
</feature>
<dbReference type="AlphaFoldDB" id="A0A9P6GQM8"/>
<dbReference type="InterPro" id="IPR011021">
    <property type="entry name" value="Arrestin-like_N"/>
</dbReference>
<protein>
    <recommendedName>
        <fullName evidence="3">Arrestin-like N-terminal domain-containing protein</fullName>
    </recommendedName>
</protein>
<dbReference type="GO" id="GO:0005829">
    <property type="term" value="C:cytosol"/>
    <property type="evidence" value="ECO:0007669"/>
    <property type="project" value="TreeGrafter"/>
</dbReference>
<comment type="similarity">
    <text evidence="1">Belongs to the arrestin family.</text>
</comment>
<dbReference type="GO" id="GO:0030674">
    <property type="term" value="F:protein-macromolecule adaptor activity"/>
    <property type="evidence" value="ECO:0007669"/>
    <property type="project" value="TreeGrafter"/>
</dbReference>
<evidence type="ECO:0000313" key="5">
    <source>
        <dbReference type="Proteomes" id="UP000756921"/>
    </source>
</evidence>
<keyword evidence="5" id="KW-1185">Reference proteome</keyword>